<evidence type="ECO:0000313" key="5">
    <source>
        <dbReference type="EMBL" id="OIP56048.1"/>
    </source>
</evidence>
<dbReference type="AlphaFoldDB" id="A0A1J5FM01"/>
<accession>A0A1J5FM01</accession>
<gene>
    <name evidence="5" type="ORF">AUK13_01735</name>
</gene>
<dbReference type="PANTHER" id="PTHR44591">
    <property type="entry name" value="STRESS RESPONSE REGULATOR PROTEIN 1"/>
    <property type="match status" value="1"/>
</dbReference>
<feature type="domain" description="Response regulatory" evidence="4">
    <location>
        <begin position="4"/>
        <end position="120"/>
    </location>
</feature>
<dbReference type="STRING" id="1805236.AUK13_01735"/>
<name>A0A1J5FM01_9BACT</name>
<dbReference type="InterPro" id="IPR050595">
    <property type="entry name" value="Bact_response_regulator"/>
</dbReference>
<evidence type="ECO:0000259" key="4">
    <source>
        <dbReference type="PROSITE" id="PS50110"/>
    </source>
</evidence>
<dbReference type="Gene3D" id="3.40.50.2300">
    <property type="match status" value="1"/>
</dbReference>
<comment type="caution">
    <text evidence="5">The sequence shown here is derived from an EMBL/GenBank/DDBJ whole genome shotgun (WGS) entry which is preliminary data.</text>
</comment>
<organism evidence="5 6">
    <name type="scientific">Candidatus Kuenenbacteria bacterium CG2_30_39_24</name>
    <dbReference type="NCBI Taxonomy" id="1805236"/>
    <lineage>
        <taxon>Bacteria</taxon>
        <taxon>Candidatus Kueneniibacteriota</taxon>
    </lineage>
</organism>
<keyword evidence="1 3" id="KW-0597">Phosphoprotein</keyword>
<dbReference type="InterPro" id="IPR001789">
    <property type="entry name" value="Sig_transdc_resp-reg_receiver"/>
</dbReference>
<dbReference type="InterPro" id="IPR011006">
    <property type="entry name" value="CheY-like_superfamily"/>
</dbReference>
<feature type="modified residue" description="4-aspartylphosphate" evidence="3">
    <location>
        <position position="53"/>
    </location>
</feature>
<dbReference type="PROSITE" id="PS50110">
    <property type="entry name" value="RESPONSE_REGULATORY"/>
    <property type="match status" value="1"/>
</dbReference>
<evidence type="ECO:0000256" key="1">
    <source>
        <dbReference type="ARBA" id="ARBA00022553"/>
    </source>
</evidence>
<dbReference type="GO" id="GO:0000160">
    <property type="term" value="P:phosphorelay signal transduction system"/>
    <property type="evidence" value="ECO:0007669"/>
    <property type="project" value="UniProtKB-KW"/>
</dbReference>
<dbReference type="Proteomes" id="UP000183922">
    <property type="component" value="Unassembled WGS sequence"/>
</dbReference>
<evidence type="ECO:0000256" key="3">
    <source>
        <dbReference type="PROSITE-ProRule" id="PRU00169"/>
    </source>
</evidence>
<dbReference type="EMBL" id="MNYR01000026">
    <property type="protein sequence ID" value="OIP56048.1"/>
    <property type="molecule type" value="Genomic_DNA"/>
</dbReference>
<reference evidence="5 6" key="1">
    <citation type="journal article" date="2016" name="Environ. Microbiol.">
        <title>Genomic resolution of a cold subsurface aquifer community provides metabolic insights for novel microbes adapted to high CO concentrations.</title>
        <authorList>
            <person name="Probst A.J."/>
            <person name="Castelle C.J."/>
            <person name="Singh A."/>
            <person name="Brown C.T."/>
            <person name="Anantharaman K."/>
            <person name="Sharon I."/>
            <person name="Hug L.A."/>
            <person name="Burstein D."/>
            <person name="Emerson J.B."/>
            <person name="Thomas B.C."/>
            <person name="Banfield J.F."/>
        </authorList>
    </citation>
    <scope>NUCLEOTIDE SEQUENCE [LARGE SCALE GENOMIC DNA]</scope>
    <source>
        <strain evidence="5">CG2_30_39_24</strain>
    </source>
</reference>
<dbReference type="PANTHER" id="PTHR44591:SF14">
    <property type="entry name" value="PROTEIN PILG"/>
    <property type="match status" value="1"/>
</dbReference>
<proteinExistence type="predicted"/>
<sequence>MSKKILIVEDETALLYALQNQLSVEGYQTLAADNGEKALQILEREKPNAILLDIILPKMDGWTFLQKIKSNEKTKDIPVIIVSNLFDEASQAHGIELGAKDYLVKTNYTTAELVDKIKQLTK</sequence>
<dbReference type="SUPFAM" id="SSF52172">
    <property type="entry name" value="CheY-like"/>
    <property type="match status" value="1"/>
</dbReference>
<evidence type="ECO:0000313" key="6">
    <source>
        <dbReference type="Proteomes" id="UP000183922"/>
    </source>
</evidence>
<keyword evidence="2" id="KW-0902">Two-component regulatory system</keyword>
<dbReference type="Pfam" id="PF00072">
    <property type="entry name" value="Response_reg"/>
    <property type="match status" value="1"/>
</dbReference>
<protein>
    <recommendedName>
        <fullName evidence="4">Response regulatory domain-containing protein</fullName>
    </recommendedName>
</protein>
<dbReference type="SMART" id="SM00448">
    <property type="entry name" value="REC"/>
    <property type="match status" value="1"/>
</dbReference>
<evidence type="ECO:0000256" key="2">
    <source>
        <dbReference type="ARBA" id="ARBA00023012"/>
    </source>
</evidence>